<organism evidence="1 2">
    <name type="scientific">Grifola frondosa</name>
    <name type="common">Maitake</name>
    <name type="synonym">Polyporus frondosus</name>
    <dbReference type="NCBI Taxonomy" id="5627"/>
    <lineage>
        <taxon>Eukaryota</taxon>
        <taxon>Fungi</taxon>
        <taxon>Dikarya</taxon>
        <taxon>Basidiomycota</taxon>
        <taxon>Agaricomycotina</taxon>
        <taxon>Agaricomycetes</taxon>
        <taxon>Polyporales</taxon>
        <taxon>Grifolaceae</taxon>
        <taxon>Grifola</taxon>
    </lineage>
</organism>
<reference evidence="1 2" key="1">
    <citation type="submission" date="2016-03" db="EMBL/GenBank/DDBJ databases">
        <title>Whole genome sequencing of Grifola frondosa 9006-11.</title>
        <authorList>
            <person name="Min B."/>
            <person name="Park H."/>
            <person name="Kim J.-G."/>
            <person name="Cho H."/>
            <person name="Oh Y.-L."/>
            <person name="Kong W.-S."/>
            <person name="Choi I.-G."/>
        </authorList>
    </citation>
    <scope>NUCLEOTIDE SEQUENCE [LARGE SCALE GENOMIC DNA]</scope>
    <source>
        <strain evidence="1 2">9006-11</strain>
    </source>
</reference>
<comment type="caution">
    <text evidence="1">The sequence shown here is derived from an EMBL/GenBank/DDBJ whole genome shotgun (WGS) entry which is preliminary data.</text>
</comment>
<name>A0A1C7MJ63_GRIFR</name>
<keyword evidence="2" id="KW-1185">Reference proteome</keyword>
<accession>A0A1C7MJ63</accession>
<dbReference type="AlphaFoldDB" id="A0A1C7MJ63"/>
<protein>
    <submittedName>
        <fullName evidence="1">Uncharacterized protein</fullName>
    </submittedName>
</protein>
<dbReference type="EMBL" id="LUGG01000004">
    <property type="protein sequence ID" value="OBZ75064.1"/>
    <property type="molecule type" value="Genomic_DNA"/>
</dbReference>
<dbReference type="Proteomes" id="UP000092993">
    <property type="component" value="Unassembled WGS sequence"/>
</dbReference>
<gene>
    <name evidence="1" type="ORF">A0H81_04876</name>
</gene>
<proteinExistence type="predicted"/>
<evidence type="ECO:0000313" key="1">
    <source>
        <dbReference type="EMBL" id="OBZ75064.1"/>
    </source>
</evidence>
<evidence type="ECO:0000313" key="2">
    <source>
        <dbReference type="Proteomes" id="UP000092993"/>
    </source>
</evidence>
<sequence length="127" mass="14564">MKEDKAYHLLPVYYCNLCRISIGGFHKVNTSSSSVPPPFGIRMTSHEYLDSGSILSTLWDRLLQRTSAENHQYQSARLIEKEEQTPIDLPDTMMNLLKVDAHATPFTGTSYFKCCVVFHELDIKTRH</sequence>